<keyword evidence="2" id="KW-0808">Transferase</keyword>
<name>A0A928DQG8_9BACT</name>
<dbReference type="Gene3D" id="3.40.50.2000">
    <property type="entry name" value="Glycogen Phosphorylase B"/>
    <property type="match status" value="2"/>
</dbReference>
<gene>
    <name evidence="5" type="ORF">E7027_04025</name>
</gene>
<dbReference type="AlphaFoldDB" id="A0A928DQG8"/>
<dbReference type="CDD" id="cd03801">
    <property type="entry name" value="GT4_PimA-like"/>
    <property type="match status" value="1"/>
</dbReference>
<reference evidence="5" key="1">
    <citation type="submission" date="2019-04" db="EMBL/GenBank/DDBJ databases">
        <title>Evolution of Biomass-Degrading Anaerobic Consortia Revealed by Metagenomics.</title>
        <authorList>
            <person name="Peng X."/>
        </authorList>
    </citation>
    <scope>NUCLEOTIDE SEQUENCE</scope>
    <source>
        <strain evidence="5">SIG66</strain>
    </source>
</reference>
<dbReference type="GO" id="GO:0016757">
    <property type="term" value="F:glycosyltransferase activity"/>
    <property type="evidence" value="ECO:0007669"/>
    <property type="project" value="UniProtKB-KW"/>
</dbReference>
<comment type="caution">
    <text evidence="5">The sequence shown here is derived from an EMBL/GenBank/DDBJ whole genome shotgun (WGS) entry which is preliminary data.</text>
</comment>
<dbReference type="SUPFAM" id="SSF53756">
    <property type="entry name" value="UDP-Glycosyltransferase/glycogen phosphorylase"/>
    <property type="match status" value="1"/>
</dbReference>
<evidence type="ECO:0000313" key="5">
    <source>
        <dbReference type="EMBL" id="MBE6421281.1"/>
    </source>
</evidence>
<feature type="domain" description="Glycosyltransferase subfamily 4-like N-terminal" evidence="4">
    <location>
        <begin position="12"/>
        <end position="166"/>
    </location>
</feature>
<evidence type="ECO:0000313" key="6">
    <source>
        <dbReference type="Proteomes" id="UP000725649"/>
    </source>
</evidence>
<dbReference type="Proteomes" id="UP000725649">
    <property type="component" value="Unassembled WGS sequence"/>
</dbReference>
<organism evidence="5 6">
    <name type="scientific">Candidatus Avelusimicrobium gallicola</name>
    <dbReference type="NCBI Taxonomy" id="2562704"/>
    <lineage>
        <taxon>Bacteria</taxon>
        <taxon>Pseudomonadati</taxon>
        <taxon>Elusimicrobiota</taxon>
        <taxon>Elusimicrobia</taxon>
        <taxon>Elusimicrobiales</taxon>
        <taxon>Elusimicrobiaceae</taxon>
        <taxon>Candidatus Avelusimicrobium</taxon>
    </lineage>
</organism>
<dbReference type="PANTHER" id="PTHR12526:SF510">
    <property type="entry name" value="D-INOSITOL 3-PHOSPHATE GLYCOSYLTRANSFERASE"/>
    <property type="match status" value="1"/>
</dbReference>
<feature type="domain" description="Glycosyl transferase family 1" evidence="3">
    <location>
        <begin position="179"/>
        <end position="335"/>
    </location>
</feature>
<evidence type="ECO:0000259" key="3">
    <source>
        <dbReference type="Pfam" id="PF00534"/>
    </source>
</evidence>
<evidence type="ECO:0000256" key="1">
    <source>
        <dbReference type="ARBA" id="ARBA00022676"/>
    </source>
</evidence>
<dbReference type="InterPro" id="IPR001296">
    <property type="entry name" value="Glyco_trans_1"/>
</dbReference>
<sequence length="361" mass="40967">MNLLHIVYAKVWGGGEQYVYMLCKEENARGHRSVVVLDKKQDHLVKKFQEVATVCPISLYGIGKFFAIFRLLKILKKFKIDILNCHSGTMVPVCAVLKTLKPNIKWVIYRHNVTPNKKDFYHKAIQRKADAFVCVSRLVYDLQKQTATTELIDKFHLIYNGIDIKRFIKRIRSQVRFPVKIGYAGRMEENKGVGVLLQALKILNLQEKVPCHLYIAASSQTAFTEKCNQFIIENGLTRNYHLMNDVKDMGQFYNEIDLFVLPSLVKESFGLVLCEAMYSGVPTISTNNGAQGEIIENNISGLLVNPNDPCAIAESIKSLISSPAKYEQISLEGNKRVEDSFALSIMVDKLNGLFNQLLQIK</sequence>
<dbReference type="EMBL" id="SUVG01000004">
    <property type="protein sequence ID" value="MBE6421281.1"/>
    <property type="molecule type" value="Genomic_DNA"/>
</dbReference>
<dbReference type="InterPro" id="IPR028098">
    <property type="entry name" value="Glyco_trans_4-like_N"/>
</dbReference>
<dbReference type="Pfam" id="PF00534">
    <property type="entry name" value="Glycos_transf_1"/>
    <property type="match status" value="1"/>
</dbReference>
<accession>A0A928DQG8</accession>
<keyword evidence="1" id="KW-0328">Glycosyltransferase</keyword>
<dbReference type="Pfam" id="PF13439">
    <property type="entry name" value="Glyco_transf_4"/>
    <property type="match status" value="1"/>
</dbReference>
<protein>
    <submittedName>
        <fullName evidence="5">Glycosyltransferase family 4 protein</fullName>
    </submittedName>
</protein>
<evidence type="ECO:0000256" key="2">
    <source>
        <dbReference type="ARBA" id="ARBA00022679"/>
    </source>
</evidence>
<dbReference type="PANTHER" id="PTHR12526">
    <property type="entry name" value="GLYCOSYLTRANSFERASE"/>
    <property type="match status" value="1"/>
</dbReference>
<proteinExistence type="predicted"/>
<evidence type="ECO:0000259" key="4">
    <source>
        <dbReference type="Pfam" id="PF13439"/>
    </source>
</evidence>